<evidence type="ECO:0000256" key="1">
    <source>
        <dbReference type="SAM" id="MobiDB-lite"/>
    </source>
</evidence>
<evidence type="ECO:0000313" key="4">
    <source>
        <dbReference type="Proteomes" id="UP000541444"/>
    </source>
</evidence>
<dbReference type="Proteomes" id="UP000541444">
    <property type="component" value="Unassembled WGS sequence"/>
</dbReference>
<feature type="region of interest" description="Disordered" evidence="1">
    <location>
        <begin position="364"/>
        <end position="387"/>
    </location>
</feature>
<name>A0A7J7P680_9MAGN</name>
<feature type="compositionally biased region" description="Basic and acidic residues" evidence="1">
    <location>
        <begin position="298"/>
        <end position="311"/>
    </location>
</feature>
<dbReference type="PANTHER" id="PTHR10663:SF312">
    <property type="entry name" value="BREFELDIN A-INHIBITED GUANINE NUCLEOTIDE-EXCHANGE PROTEIN 5"/>
    <property type="match status" value="1"/>
</dbReference>
<dbReference type="OrthoDB" id="1922203at2759"/>
<dbReference type="PANTHER" id="PTHR10663">
    <property type="entry name" value="GUANYL-NUCLEOTIDE EXCHANGE FACTOR"/>
    <property type="match status" value="1"/>
</dbReference>
<dbReference type="EMBL" id="JACGCM010000223">
    <property type="protein sequence ID" value="KAF6174946.1"/>
    <property type="molecule type" value="Genomic_DNA"/>
</dbReference>
<proteinExistence type="predicted"/>
<organism evidence="3 4">
    <name type="scientific">Kingdonia uniflora</name>
    <dbReference type="NCBI Taxonomy" id="39325"/>
    <lineage>
        <taxon>Eukaryota</taxon>
        <taxon>Viridiplantae</taxon>
        <taxon>Streptophyta</taxon>
        <taxon>Embryophyta</taxon>
        <taxon>Tracheophyta</taxon>
        <taxon>Spermatophyta</taxon>
        <taxon>Magnoliopsida</taxon>
        <taxon>Ranunculales</taxon>
        <taxon>Circaeasteraceae</taxon>
        <taxon>Kingdonia</taxon>
    </lineage>
</organism>
<feature type="region of interest" description="Disordered" evidence="1">
    <location>
        <begin position="280"/>
        <end position="337"/>
    </location>
</feature>
<dbReference type="AlphaFoldDB" id="A0A7J7P680"/>
<dbReference type="InterPro" id="IPR046455">
    <property type="entry name" value="Sec7/BIG1-like_C"/>
</dbReference>
<accession>A0A7J7P680</accession>
<dbReference type="InterPro" id="IPR016024">
    <property type="entry name" value="ARM-type_fold"/>
</dbReference>
<evidence type="ECO:0000259" key="2">
    <source>
        <dbReference type="Pfam" id="PF20252"/>
    </source>
</evidence>
<feature type="domain" description="Sec7/BIG1-like C-terminal" evidence="2">
    <location>
        <begin position="403"/>
        <end position="605"/>
    </location>
</feature>
<dbReference type="GO" id="GO:0005802">
    <property type="term" value="C:trans-Golgi network"/>
    <property type="evidence" value="ECO:0007669"/>
    <property type="project" value="TreeGrafter"/>
</dbReference>
<dbReference type="Pfam" id="PF20252">
    <property type="entry name" value="BIG2_C"/>
    <property type="match status" value="1"/>
</dbReference>
<dbReference type="SUPFAM" id="SSF48371">
    <property type="entry name" value="ARM repeat"/>
    <property type="match status" value="1"/>
</dbReference>
<protein>
    <recommendedName>
        <fullName evidence="2">Sec7/BIG1-like C-terminal domain-containing protein</fullName>
    </recommendedName>
</protein>
<evidence type="ECO:0000313" key="3">
    <source>
        <dbReference type="EMBL" id="KAF6174946.1"/>
    </source>
</evidence>
<sequence length="617" mass="69393">MWLCPWLPYSTIIQQWEPYVIWSISREILLYTNPSKIRSCYIESGLFRLEGLIPGGALRPIDVNADTTFDVTEHYWFPMLAGLSDLTSDPRAEVGNCALEVLFDLLNERGHKFSSAFWENIFHRVLFPIFDHVRHAGRDTVVSTGDEWLRETSIHSLQLLCNLFNTFYKEVCFMLPPLLGLLLDCAKKTDQSVVSLSLGALVHLIEVGGHQFSDNDWDTLLKSIRDASYTTQPVELLNSLGFDKSKIHSVGDSEIITGDSPSLRSGNNWKVDNHHFDFRESPRIGIDSPRKNPMASVSKDDFQDRESHPSLEESEALPSPSERAQKSAEVEGGLDRSQTIGQRIMGNMMDNLLLRTLTSKSRSRLSDALTPSSPVKVPDIVEPDPIDEEESPLLGTIRAKCITQLLLLRAIDSIQKKYWSKLGDAQKIAIMDILLSVLEFAASYNSFTSLRTRMHHISAERPPLNLLRQELAGTCIYLDILQKTTSRFNTENEKQLDTNGLGDGDVTPYTEEKLEGIAEEKLVSFCGQILKEASDLQSGAGEAANVDIHRFLELRSPVIVKVLNGMCHMNHQIFQKHLREFYPLVTKLVCCDQMDVRGALADLFSMQLTTLLPAVSL</sequence>
<comment type="caution">
    <text evidence="3">The sequence shown here is derived from an EMBL/GenBank/DDBJ whole genome shotgun (WGS) entry which is preliminary data.</text>
</comment>
<reference evidence="3 4" key="1">
    <citation type="journal article" date="2020" name="IScience">
        <title>Genome Sequencing of the Endangered Kingdonia uniflora (Circaeasteraceae, Ranunculales) Reveals Potential Mechanisms of Evolutionary Specialization.</title>
        <authorList>
            <person name="Sun Y."/>
            <person name="Deng T."/>
            <person name="Zhang A."/>
            <person name="Moore M.J."/>
            <person name="Landis J.B."/>
            <person name="Lin N."/>
            <person name="Zhang H."/>
            <person name="Zhang X."/>
            <person name="Huang J."/>
            <person name="Zhang X."/>
            <person name="Sun H."/>
            <person name="Wang H."/>
        </authorList>
    </citation>
    <scope>NUCLEOTIDE SEQUENCE [LARGE SCALE GENOMIC DNA]</scope>
    <source>
        <strain evidence="3">TB1705</strain>
        <tissue evidence="3">Leaf</tissue>
    </source>
</reference>
<gene>
    <name evidence="3" type="ORF">GIB67_026434</name>
</gene>
<keyword evidence="4" id="KW-1185">Reference proteome</keyword>